<evidence type="ECO:0000313" key="2">
    <source>
        <dbReference type="Proteomes" id="UP001460270"/>
    </source>
</evidence>
<name>A0AAW0P769_9GOBI</name>
<sequence>MNANCLLRFTLRSCIHPIPALQHQHSSSMMWAVGCLLALLFNSGESGTIFLQRVGVRITGQSLTTDVSLCFQCGPPGALLRLFAFSPTLISSPSVSNEDVEFLRKTATKLGVPVWTGGYSAAQVDHRDTTEEDVNHDSGLSSGLSLFAVMWSHSETVADEILHSSSFLHQIKSGSITQSCYDLFRQQEALYMGLVYKTLEALYIQDTNLEIRALLQETKENYNTKYLKLDPSAAPQWMKFALLSFHFVVVDDPLYLLVALSARFSLNSFVLESVPLPGAVSSSESKSLYQRWREDTERQIGLAHRFKDVIEKYQDEMDVFKTINVFRQHLMSQKSLHKYV</sequence>
<comment type="caution">
    <text evidence="1">The sequence shown here is derived from an EMBL/GenBank/DDBJ whole genome shotgun (WGS) entry which is preliminary data.</text>
</comment>
<gene>
    <name evidence="1" type="ORF">WMY93_014664</name>
</gene>
<accession>A0AAW0P769</accession>
<reference evidence="2" key="1">
    <citation type="submission" date="2024-04" db="EMBL/GenBank/DDBJ databases">
        <title>Salinicola lusitanus LLJ914,a marine bacterium isolated from the Okinawa Trough.</title>
        <authorList>
            <person name="Li J."/>
        </authorList>
    </citation>
    <scope>NUCLEOTIDE SEQUENCE [LARGE SCALE GENOMIC DNA]</scope>
</reference>
<organism evidence="1 2">
    <name type="scientific">Mugilogobius chulae</name>
    <name type="common">yellowstripe goby</name>
    <dbReference type="NCBI Taxonomy" id="88201"/>
    <lineage>
        <taxon>Eukaryota</taxon>
        <taxon>Metazoa</taxon>
        <taxon>Chordata</taxon>
        <taxon>Craniata</taxon>
        <taxon>Vertebrata</taxon>
        <taxon>Euteleostomi</taxon>
        <taxon>Actinopterygii</taxon>
        <taxon>Neopterygii</taxon>
        <taxon>Teleostei</taxon>
        <taxon>Neoteleostei</taxon>
        <taxon>Acanthomorphata</taxon>
        <taxon>Gobiaria</taxon>
        <taxon>Gobiiformes</taxon>
        <taxon>Gobioidei</taxon>
        <taxon>Gobiidae</taxon>
        <taxon>Gobionellinae</taxon>
        <taxon>Mugilogobius</taxon>
    </lineage>
</organism>
<dbReference type="InterPro" id="IPR016084">
    <property type="entry name" value="Haem_Oase-like_multi-hlx"/>
</dbReference>
<dbReference type="EMBL" id="JBBPFD010000010">
    <property type="protein sequence ID" value="KAK7909980.1"/>
    <property type="molecule type" value="Genomic_DNA"/>
</dbReference>
<evidence type="ECO:0000313" key="1">
    <source>
        <dbReference type="EMBL" id="KAK7909980.1"/>
    </source>
</evidence>
<dbReference type="Proteomes" id="UP001460270">
    <property type="component" value="Unassembled WGS sequence"/>
</dbReference>
<dbReference type="Gene3D" id="1.20.910.10">
    <property type="entry name" value="Heme oxygenase-like"/>
    <property type="match status" value="1"/>
</dbReference>
<proteinExistence type="predicted"/>
<dbReference type="AlphaFoldDB" id="A0AAW0P769"/>
<protein>
    <submittedName>
        <fullName evidence="1">Uncharacterized protein</fullName>
    </submittedName>
</protein>
<keyword evidence="2" id="KW-1185">Reference proteome</keyword>